<keyword evidence="1" id="KW-0812">Transmembrane</keyword>
<sequence length="788" mass="86155">MVVEGDLERKDVSGAGVGLNTEVKTAGGLTMGAGAAWASGAAGGAWGSGAAGGGFCPTGQSCGEGCVESGASVCFEPDPTTASTSHQWQYVGEGHGSYNPVTKVHYVGAGLGAYEKGEAVSHGGYRCRTCCIAIIGVVLFIAIFLIVRPFFYDEEHAVPFMDAPHDCSLDVKTWQTSWDESKKAYCCIEVYVGCKMDYDETTTEPAVHTIQQIHYVTRIHRVPQKVYVREPYQVQKVVKHVVMKPQKTEYDCDRGFDDWHNKWSLRHQRYCCYLRRRGCPVKVVNHDKYITVTHLKLVPEYIHMKPSKEHDVVVPKYVPHPVPSKPIKVEVAGPPRYHYHDVKKYKYVQVPTPGKPHIVVKKVPVRVPEAPKIIEKQTVEVVHQRHFNCKAGLSNWFFGWSQDKKGWCCQHESRGCPGTWHGHMHLVTHVTGHVGHAHEHLYDCNAGFSDWMQGWSDSKKAWCCEHEHRGCAPHHCDGEVSDWTHAKRDWCCDHFQKGCPETTLSPYKCDAPCTHKGETATCADRLSWAQHHLFSGRGNACALAYSQVQVDCDVCRACTIGEAGCTVHVDTSPAFDCNAALNNFFRAWSPSKKHWCCTQQGKGCEGKSPPHVDPGFGMVWKRNQVNGYWTWIAVRGGAKVQSLPYDCHAGLTNSKFGWSGGKKARCCANQHLGCGGGIGGAGGATYVTHHTVTYVTHGGGAGGAAGAAGAAGATGSAGAAGAGGHPPGVAAAGMIWHWSHAGGEWHWVQQHLVGSPEFDCNAGFDKWKVGWSMPKKSWCCHNIGKGCL</sequence>
<feature type="transmembrane region" description="Helical" evidence="1">
    <location>
        <begin position="130"/>
        <end position="151"/>
    </location>
</feature>
<protein>
    <submittedName>
        <fullName evidence="2">Ide protein</fullName>
    </submittedName>
</protein>
<name>A0A812JE54_9DINO</name>
<dbReference type="OrthoDB" id="418944at2759"/>
<organism evidence="2 3">
    <name type="scientific">Symbiodinium necroappetens</name>
    <dbReference type="NCBI Taxonomy" id="1628268"/>
    <lineage>
        <taxon>Eukaryota</taxon>
        <taxon>Sar</taxon>
        <taxon>Alveolata</taxon>
        <taxon>Dinophyceae</taxon>
        <taxon>Suessiales</taxon>
        <taxon>Symbiodiniaceae</taxon>
        <taxon>Symbiodinium</taxon>
    </lineage>
</organism>
<evidence type="ECO:0000313" key="2">
    <source>
        <dbReference type="EMBL" id="CAE7206943.1"/>
    </source>
</evidence>
<evidence type="ECO:0000256" key="1">
    <source>
        <dbReference type="SAM" id="Phobius"/>
    </source>
</evidence>
<evidence type="ECO:0000313" key="3">
    <source>
        <dbReference type="Proteomes" id="UP000601435"/>
    </source>
</evidence>
<keyword evidence="1" id="KW-1133">Transmembrane helix</keyword>
<reference evidence="2" key="1">
    <citation type="submission" date="2021-02" db="EMBL/GenBank/DDBJ databases">
        <authorList>
            <person name="Dougan E. K."/>
            <person name="Rhodes N."/>
            <person name="Thang M."/>
            <person name="Chan C."/>
        </authorList>
    </citation>
    <scope>NUCLEOTIDE SEQUENCE</scope>
</reference>
<proteinExistence type="predicted"/>
<keyword evidence="3" id="KW-1185">Reference proteome</keyword>
<dbReference type="EMBL" id="CAJNJA010006182">
    <property type="protein sequence ID" value="CAE7206943.1"/>
    <property type="molecule type" value="Genomic_DNA"/>
</dbReference>
<dbReference type="Proteomes" id="UP000601435">
    <property type="component" value="Unassembled WGS sequence"/>
</dbReference>
<keyword evidence="1" id="KW-0472">Membrane</keyword>
<dbReference type="AlphaFoldDB" id="A0A812JE54"/>
<comment type="caution">
    <text evidence="2">The sequence shown here is derived from an EMBL/GenBank/DDBJ whole genome shotgun (WGS) entry which is preliminary data.</text>
</comment>
<gene>
    <name evidence="2" type="primary">Ide</name>
    <name evidence="2" type="ORF">SNEC2469_LOCUS1837</name>
</gene>
<accession>A0A812JE54</accession>